<name>A0ABZ0CRC3_9BURK</name>
<dbReference type="EMBL" id="CP136336">
    <property type="protein sequence ID" value="WOB07552.1"/>
    <property type="molecule type" value="Genomic_DNA"/>
</dbReference>
<keyword evidence="4" id="KW-1185">Reference proteome</keyword>
<proteinExistence type="predicted"/>
<evidence type="ECO:0000256" key="1">
    <source>
        <dbReference type="SAM" id="SignalP"/>
    </source>
</evidence>
<dbReference type="InterPro" id="IPR013424">
    <property type="entry name" value="Ice-binding_C"/>
</dbReference>
<keyword evidence="1" id="KW-0732">Signal</keyword>
<feature type="chain" id="PRO_5046252066" evidence="1">
    <location>
        <begin position="24"/>
        <end position="205"/>
    </location>
</feature>
<reference evidence="3 4" key="1">
    <citation type="submission" date="2023-10" db="EMBL/GenBank/DDBJ databases">
        <title>Bacteria for the degradation of biodegradable plastic PBAT(Polybutylene adipate terephthalate).</title>
        <authorList>
            <person name="Weon H.-Y."/>
            <person name="Yeon J."/>
        </authorList>
    </citation>
    <scope>NUCLEOTIDE SEQUENCE [LARGE SCALE GENOMIC DNA]</scope>
    <source>
        <strain evidence="3 4">SBD 7-3</strain>
    </source>
</reference>
<gene>
    <name evidence="3" type="ORF">RXV79_21900</name>
</gene>
<dbReference type="Proteomes" id="UP001303946">
    <property type="component" value="Chromosome"/>
</dbReference>
<accession>A0ABZ0CRC3</accession>
<dbReference type="RefSeq" id="WP_316700211.1">
    <property type="nucleotide sequence ID" value="NZ_CP136336.1"/>
</dbReference>
<dbReference type="Pfam" id="PF07589">
    <property type="entry name" value="PEP-CTERM"/>
    <property type="match status" value="1"/>
</dbReference>
<organism evidence="3 4">
    <name type="scientific">Piscinibacter gummiphilus</name>
    <dbReference type="NCBI Taxonomy" id="946333"/>
    <lineage>
        <taxon>Bacteria</taxon>
        <taxon>Pseudomonadati</taxon>
        <taxon>Pseudomonadota</taxon>
        <taxon>Betaproteobacteria</taxon>
        <taxon>Burkholderiales</taxon>
        <taxon>Sphaerotilaceae</taxon>
        <taxon>Piscinibacter</taxon>
    </lineage>
</organism>
<sequence length="205" mass="22089">MRKTATRLALASSLVTALAPTHAAWIGFDDLPVDDYPDSFWDVYVNPIDPQSYAAQGVILEGGWLWPGGPPLGHSVRVSDDTRITFATTALPTHVSFHATWLPEDILDIRATGPDGYTATFHSWGYEHGPSAPANFGNQRISFSAASGIASLSFGDSRFMRFPPLIDNLYFGNVAAVPEPGPLLLAGIGGLALWARRRATRARPA</sequence>
<evidence type="ECO:0000313" key="3">
    <source>
        <dbReference type="EMBL" id="WOB07552.1"/>
    </source>
</evidence>
<protein>
    <submittedName>
        <fullName evidence="3">PEP-CTERM sorting domain-containing protein</fullName>
    </submittedName>
</protein>
<feature type="signal peptide" evidence="1">
    <location>
        <begin position="1"/>
        <end position="23"/>
    </location>
</feature>
<evidence type="ECO:0000259" key="2">
    <source>
        <dbReference type="Pfam" id="PF07589"/>
    </source>
</evidence>
<feature type="domain" description="Ice-binding protein C-terminal" evidence="2">
    <location>
        <begin position="176"/>
        <end position="198"/>
    </location>
</feature>
<evidence type="ECO:0000313" key="4">
    <source>
        <dbReference type="Proteomes" id="UP001303946"/>
    </source>
</evidence>